<dbReference type="EMBL" id="JYIX01000029">
    <property type="protein sequence ID" value="KJL34202.1"/>
    <property type="molecule type" value="Genomic_DNA"/>
</dbReference>
<keyword evidence="2" id="KW-1185">Reference proteome</keyword>
<gene>
    <name evidence="1" type="ORF">RS86_00988</name>
</gene>
<protein>
    <submittedName>
        <fullName evidence="1">Uncharacterized protein</fullName>
    </submittedName>
</protein>
<name>A0A0F0LLX1_9MICO</name>
<evidence type="ECO:0000313" key="1">
    <source>
        <dbReference type="EMBL" id="KJL34202.1"/>
    </source>
</evidence>
<reference evidence="1 2" key="1">
    <citation type="submission" date="2015-02" db="EMBL/GenBank/DDBJ databases">
        <title>Draft genome sequences of ten Microbacterium spp. with emphasis on heavy metal contaminated environments.</title>
        <authorList>
            <person name="Corretto E."/>
        </authorList>
    </citation>
    <scope>NUCLEOTIDE SEQUENCE [LARGE SCALE GENOMIC DNA]</scope>
    <source>
        <strain evidence="1 2">ARN176</strain>
    </source>
</reference>
<organism evidence="1 2">
    <name type="scientific">Microbacterium azadirachtae</name>
    <dbReference type="NCBI Taxonomy" id="582680"/>
    <lineage>
        <taxon>Bacteria</taxon>
        <taxon>Bacillati</taxon>
        <taxon>Actinomycetota</taxon>
        <taxon>Actinomycetes</taxon>
        <taxon>Micrococcales</taxon>
        <taxon>Microbacteriaceae</taxon>
        <taxon>Microbacterium</taxon>
    </lineage>
</organism>
<proteinExistence type="predicted"/>
<sequence length="275" mass="27033">MPFTMPVDAWFCRSARRAEAASSAFFSGPLVTAFWSDCACTRLVAVTSRAMSLWNACSTIGSATTNPMIAAISTRGIARPSRRQMLRVERIVEVRKRSRLKISSAQTMASGTASQTSTCTPVVRANSIESADTSAVPASTKNICTKRGCSVGTRSRIVPSAPPRIASRRQNQPCGRGSRGAFGCLGGLGCFGGSAAAGAGAGVATTGAGSTMAAGSGVCGAAGSSAAASRSSMRGSASGSGICSGSGTGAGAGGRGGATGSIGAVSAAGSDPVGV</sequence>
<accession>A0A0F0LLX1</accession>
<comment type="caution">
    <text evidence="1">The sequence shown here is derived from an EMBL/GenBank/DDBJ whole genome shotgun (WGS) entry which is preliminary data.</text>
</comment>
<dbReference type="Proteomes" id="UP000033740">
    <property type="component" value="Unassembled WGS sequence"/>
</dbReference>
<evidence type="ECO:0000313" key="2">
    <source>
        <dbReference type="Proteomes" id="UP000033740"/>
    </source>
</evidence>
<dbReference type="AlphaFoldDB" id="A0A0F0LLX1"/>